<reference evidence="4" key="1">
    <citation type="journal article" date="2016" name="Sci. Rep.">
        <title>Evaluation of genetic diversity among strains of the human gut commensal Bifidobacterium adolescentis.</title>
        <authorList>
            <person name="Duranti S."/>
            <person name="Milani C."/>
            <person name="Lugli G.A."/>
            <person name="Mancabelli L."/>
            <person name="Turroni F."/>
            <person name="Ferrario C."/>
            <person name="Mangifesta M."/>
            <person name="Viappiani A."/>
            <person name="Sanchez B."/>
            <person name="Margolles A."/>
            <person name="van Sinderen D."/>
            <person name="Ventura M."/>
        </authorList>
    </citation>
    <scope>NUCLEOTIDE SEQUENCE</scope>
    <source>
        <strain evidence="4">703B</strain>
    </source>
</reference>
<keyword evidence="1" id="KW-0472">Membrane</keyword>
<protein>
    <submittedName>
        <fullName evidence="3">Uncharacterized protein</fullName>
    </submittedName>
</protein>
<feature type="transmembrane region" description="Helical" evidence="1">
    <location>
        <begin position="54"/>
        <end position="78"/>
    </location>
</feature>
<keyword evidence="1" id="KW-1133">Transmembrane helix</keyword>
<proteinExistence type="predicted"/>
<dbReference type="Proteomes" id="UP000175684">
    <property type="component" value="Unassembled WGS sequence"/>
</dbReference>
<accession>A0A1E7XXS8</accession>
<dbReference type="EMBL" id="MAXD01000015">
    <property type="protein sequence ID" value="OFA33644.1"/>
    <property type="molecule type" value="Genomic_DNA"/>
</dbReference>
<dbReference type="OrthoDB" id="9987277at2"/>
<reference evidence="3 5" key="2">
    <citation type="submission" date="2016-07" db="EMBL/GenBank/DDBJ databases">
        <title>Draft Genome Sequence of Bifidobacterium adolescentis strain Km 4.</title>
        <authorList>
            <person name="Danilenko V.N."/>
        </authorList>
    </citation>
    <scope>NUCLEOTIDE SEQUENCE [LARGE SCALE GENOMIC DNA]</scope>
    <source>
        <strain evidence="3 5">Km 4</strain>
    </source>
</reference>
<evidence type="ECO:0000313" key="5">
    <source>
        <dbReference type="Proteomes" id="UP000175684"/>
    </source>
</evidence>
<evidence type="ECO:0000256" key="1">
    <source>
        <dbReference type="SAM" id="Phobius"/>
    </source>
</evidence>
<dbReference type="RefSeq" id="WP_070123057.1">
    <property type="nucleotide sequence ID" value="NZ_CP133648.1"/>
</dbReference>
<feature type="transmembrane region" description="Helical" evidence="1">
    <location>
        <begin position="20"/>
        <end position="42"/>
    </location>
</feature>
<dbReference type="EMBL" id="WDLT01000016">
    <property type="protein sequence ID" value="KAB5744008.1"/>
    <property type="molecule type" value="Genomic_DNA"/>
</dbReference>
<reference evidence="2 6" key="3">
    <citation type="journal article" date="2019" name="Nat. Med.">
        <title>A library of human gut bacterial isolates paired with longitudinal multiomics data enables mechanistic microbiome research.</title>
        <authorList>
            <person name="Poyet M."/>
            <person name="Groussin M."/>
            <person name="Gibbons S.M."/>
            <person name="Avila-Pacheco J."/>
            <person name="Jiang X."/>
            <person name="Kearney S.M."/>
            <person name="Perrotta A.R."/>
            <person name="Berdy B."/>
            <person name="Zhao S."/>
            <person name="Lieberman T.D."/>
            <person name="Swanson P.K."/>
            <person name="Smith M."/>
            <person name="Roesemann S."/>
            <person name="Alexander J.E."/>
            <person name="Rich S.A."/>
            <person name="Livny J."/>
            <person name="Vlamakis H."/>
            <person name="Clish C."/>
            <person name="Bullock K."/>
            <person name="Deik A."/>
            <person name="Scott J."/>
            <person name="Pierce K.A."/>
            <person name="Xavier R.J."/>
            <person name="Alm E.J."/>
        </authorList>
    </citation>
    <scope>NUCLEOTIDE SEQUENCE [LARGE SCALE GENOMIC DNA]</scope>
    <source>
        <strain evidence="2 6">BIOML-A190</strain>
    </source>
</reference>
<evidence type="ECO:0000313" key="2">
    <source>
        <dbReference type="EMBL" id="KAB5744008.1"/>
    </source>
</evidence>
<name>A0A1E7XXS8_BIFAD</name>
<dbReference type="Proteomes" id="UP000437631">
    <property type="component" value="Unassembled WGS sequence"/>
</dbReference>
<reference evidence="4" key="4">
    <citation type="submission" date="2023-09" db="EMBL/GenBank/DDBJ databases">
        <title>Ecological and genomic based identification of the Bifidobacterium adolescentis prototype of the healthy human gut microbiota.</title>
        <authorList>
            <person name="Lugli G.A."/>
            <person name="Argentini C."/>
            <person name="Tarracchini C."/>
            <person name="Fontana F."/>
            <person name="Alessandri G."/>
            <person name="Mancabelli L."/>
            <person name="Milani C."/>
            <person name="Turroni F."/>
            <person name="Ventura M."/>
        </authorList>
    </citation>
    <scope>NUCLEOTIDE SEQUENCE</scope>
    <source>
        <strain evidence="4">703B</strain>
    </source>
</reference>
<gene>
    <name evidence="4" type="ORF">B0703_05135</name>
    <name evidence="3" type="ORF">BBK15_09870</name>
    <name evidence="2" type="ORF">GA752_09785</name>
</gene>
<evidence type="ECO:0000313" key="4">
    <source>
        <dbReference type="EMBL" id="WNE86290.1"/>
    </source>
</evidence>
<evidence type="ECO:0000313" key="6">
    <source>
        <dbReference type="Proteomes" id="UP000437631"/>
    </source>
</evidence>
<dbReference type="Proteomes" id="UP000193179">
    <property type="component" value="Chromosome"/>
</dbReference>
<dbReference type="EMBL" id="CP133648">
    <property type="protein sequence ID" value="WNE86290.1"/>
    <property type="molecule type" value="Genomic_DNA"/>
</dbReference>
<sequence length="98" mass="10326">MSITDIAATGWTAFWNNICSAGTLGIVIAMVVVCLLLGFAFGRTMGAFNFALRAVSAIVGVVLVIGFLGVLGISMSMLNPLINWLLEIVHAPVYLPEA</sequence>
<evidence type="ECO:0000313" key="3">
    <source>
        <dbReference type="EMBL" id="OFA33644.1"/>
    </source>
</evidence>
<organism evidence="3 5">
    <name type="scientific">Bifidobacterium adolescentis</name>
    <dbReference type="NCBI Taxonomy" id="1680"/>
    <lineage>
        <taxon>Bacteria</taxon>
        <taxon>Bacillati</taxon>
        <taxon>Actinomycetota</taxon>
        <taxon>Actinomycetes</taxon>
        <taxon>Bifidobacteriales</taxon>
        <taxon>Bifidobacteriaceae</taxon>
        <taxon>Bifidobacterium</taxon>
    </lineage>
</organism>
<keyword evidence="1" id="KW-0812">Transmembrane</keyword>
<dbReference type="AlphaFoldDB" id="A0A1E7XXS8"/>